<keyword evidence="16" id="KW-1185">Reference proteome</keyword>
<dbReference type="PROSITE" id="PS50109">
    <property type="entry name" value="HIS_KIN"/>
    <property type="match status" value="1"/>
</dbReference>
<keyword evidence="9" id="KW-0902">Two-component regulatory system</keyword>
<evidence type="ECO:0000256" key="8">
    <source>
        <dbReference type="ARBA" id="ARBA00022989"/>
    </source>
</evidence>
<dbReference type="EC" id="2.7.13.3" evidence="3"/>
<feature type="region of interest" description="Disordered" evidence="11">
    <location>
        <begin position="179"/>
        <end position="198"/>
    </location>
</feature>
<evidence type="ECO:0000256" key="5">
    <source>
        <dbReference type="ARBA" id="ARBA00022679"/>
    </source>
</evidence>
<dbReference type="GO" id="GO:0000155">
    <property type="term" value="F:phosphorelay sensor kinase activity"/>
    <property type="evidence" value="ECO:0007669"/>
    <property type="project" value="InterPro"/>
</dbReference>
<sequence length="644" mass="69054">MRSRRGGLQFLRPSGGSALKRALRLVQQHFQRLLSPLLGRILLVNVLPLALLAGLLLSINQFQTGLLEADVTALREQGHIYAGALGQSAVRRVGGGPVLDVGLARPLLTELVASSHNAHARLFGPDGRLLVDSHQGKGPHGSAARSSEPEPPRPRGEDAVDAFYGWILSWLPLNSRTGPVPFEGAEGEGDGRGRPGVAPPPLGGLVELPPYIRRTAGHQLVITVVEPVMHGGHTVGEIQLTRRDPEIDRSLFVVRSAILTLMFGALLVTVLLSWYLFHTIASPLRRLVRSSREMREPGHGRADCVPAPLLGRRDEIGVLARALRVSTLALWARLDDTERFAAEVSHELKNPLSSIRSALETLPRLPNGEPRKRLLTILTDDVQRLERLISDISEASRIEGELSRGRHEAVDILPLLSVLVEMHETTRAPGDPHLVLEVEPGSSSGAARSKGEGLPSFCVMAVGDRLVQVIRNLISNALSFSPPDGQVTLRIRSVSAPQNGASSTALQAPSLAQDVLKPAPSAASSHKMREMVEIEVSDQGPGVPPAKLENIFDRFYSERPGSEHFGQHSGLGLAISRQITQALDGTLQAENIYCAGPPQAQHSDAGLPSTTAVPAGPFACGARFIVRLPRCACPAPSVGEGGEE</sequence>
<dbReference type="GO" id="GO:0005886">
    <property type="term" value="C:plasma membrane"/>
    <property type="evidence" value="ECO:0007669"/>
    <property type="project" value="TreeGrafter"/>
</dbReference>
<feature type="domain" description="Histidine kinase" evidence="13">
    <location>
        <begin position="343"/>
        <end position="591"/>
    </location>
</feature>
<dbReference type="InterPro" id="IPR003661">
    <property type="entry name" value="HisK_dim/P_dom"/>
</dbReference>
<dbReference type="AlphaFoldDB" id="A0A506UML8"/>
<feature type="domain" description="HAMP" evidence="14">
    <location>
        <begin position="278"/>
        <end position="335"/>
    </location>
</feature>
<dbReference type="PRINTS" id="PR00344">
    <property type="entry name" value="BCTRLSENSOR"/>
</dbReference>
<keyword evidence="7" id="KW-0418">Kinase</keyword>
<comment type="subcellular location">
    <subcellularLocation>
        <location evidence="2">Membrane</location>
    </subcellularLocation>
</comment>
<keyword evidence="6 12" id="KW-0812">Transmembrane</keyword>
<dbReference type="CDD" id="cd00082">
    <property type="entry name" value="HisKA"/>
    <property type="match status" value="1"/>
</dbReference>
<dbReference type="Gene3D" id="6.10.340.10">
    <property type="match status" value="1"/>
</dbReference>
<dbReference type="InterPro" id="IPR036890">
    <property type="entry name" value="HATPase_C_sf"/>
</dbReference>
<feature type="compositionally biased region" description="Basic and acidic residues" evidence="11">
    <location>
        <begin position="147"/>
        <end position="156"/>
    </location>
</feature>
<evidence type="ECO:0000256" key="1">
    <source>
        <dbReference type="ARBA" id="ARBA00000085"/>
    </source>
</evidence>
<feature type="transmembrane region" description="Helical" evidence="12">
    <location>
        <begin position="252"/>
        <end position="277"/>
    </location>
</feature>
<dbReference type="InterPro" id="IPR004358">
    <property type="entry name" value="Sig_transdc_His_kin-like_C"/>
</dbReference>
<dbReference type="Pfam" id="PF13756">
    <property type="entry name" value="Stimulus_sens_1"/>
    <property type="match status" value="1"/>
</dbReference>
<dbReference type="InterPro" id="IPR003594">
    <property type="entry name" value="HATPase_dom"/>
</dbReference>
<dbReference type="Pfam" id="PF02518">
    <property type="entry name" value="HATPase_c"/>
    <property type="match status" value="1"/>
</dbReference>
<evidence type="ECO:0000256" key="6">
    <source>
        <dbReference type="ARBA" id="ARBA00022692"/>
    </source>
</evidence>
<feature type="region of interest" description="Disordered" evidence="11">
    <location>
        <begin position="129"/>
        <end position="156"/>
    </location>
</feature>
<dbReference type="InterPro" id="IPR005467">
    <property type="entry name" value="His_kinase_dom"/>
</dbReference>
<dbReference type="Gene3D" id="3.30.565.10">
    <property type="entry name" value="Histidine kinase-like ATPase, C-terminal domain"/>
    <property type="match status" value="1"/>
</dbReference>
<dbReference type="SUPFAM" id="SSF47384">
    <property type="entry name" value="Homodimeric domain of signal transducing histidine kinase"/>
    <property type="match status" value="1"/>
</dbReference>
<evidence type="ECO:0000313" key="16">
    <source>
        <dbReference type="Proteomes" id="UP000315037"/>
    </source>
</evidence>
<evidence type="ECO:0000256" key="9">
    <source>
        <dbReference type="ARBA" id="ARBA00023012"/>
    </source>
</evidence>
<dbReference type="Gene3D" id="1.10.287.130">
    <property type="match status" value="1"/>
</dbReference>
<dbReference type="Proteomes" id="UP000315037">
    <property type="component" value="Unassembled WGS sequence"/>
</dbReference>
<evidence type="ECO:0000256" key="3">
    <source>
        <dbReference type="ARBA" id="ARBA00012438"/>
    </source>
</evidence>
<accession>A0A506UML8</accession>
<organism evidence="15 16">
    <name type="scientific">Oecophyllibacter saccharovorans</name>
    <dbReference type="NCBI Taxonomy" id="2558360"/>
    <lineage>
        <taxon>Bacteria</taxon>
        <taxon>Pseudomonadati</taxon>
        <taxon>Pseudomonadota</taxon>
        <taxon>Alphaproteobacteria</taxon>
        <taxon>Acetobacterales</taxon>
        <taxon>Acetobacteraceae</taxon>
        <taxon>Oecophyllibacter</taxon>
    </lineage>
</organism>
<dbReference type="SUPFAM" id="SSF55874">
    <property type="entry name" value="ATPase domain of HSP90 chaperone/DNA topoisomerase II/histidine kinase"/>
    <property type="match status" value="1"/>
</dbReference>
<keyword evidence="8 12" id="KW-1133">Transmembrane helix</keyword>
<feature type="transmembrane region" description="Helical" evidence="12">
    <location>
        <begin position="37"/>
        <end position="57"/>
    </location>
</feature>
<dbReference type="EMBL" id="SORZ01000002">
    <property type="protein sequence ID" value="TPW34565.1"/>
    <property type="molecule type" value="Genomic_DNA"/>
</dbReference>
<evidence type="ECO:0000259" key="14">
    <source>
        <dbReference type="PROSITE" id="PS50885"/>
    </source>
</evidence>
<evidence type="ECO:0000259" key="13">
    <source>
        <dbReference type="PROSITE" id="PS50109"/>
    </source>
</evidence>
<evidence type="ECO:0000256" key="10">
    <source>
        <dbReference type="ARBA" id="ARBA00023136"/>
    </source>
</evidence>
<dbReference type="InterPro" id="IPR003660">
    <property type="entry name" value="HAMP_dom"/>
</dbReference>
<reference evidence="15 16" key="1">
    <citation type="submission" date="2019-03" db="EMBL/GenBank/DDBJ databases">
        <title>The complete genome sequence of Neokomagataea sp. Jb2 NBRC113641.</title>
        <authorList>
            <person name="Chua K.-O."/>
            <person name="Chan K.-G."/>
            <person name="See-Too W.-S."/>
        </authorList>
    </citation>
    <scope>NUCLEOTIDE SEQUENCE [LARGE SCALE GENOMIC DNA]</scope>
    <source>
        <strain evidence="15 16">Jb2</strain>
    </source>
</reference>
<dbReference type="PROSITE" id="PS50885">
    <property type="entry name" value="HAMP"/>
    <property type="match status" value="1"/>
</dbReference>
<keyword evidence="10 12" id="KW-0472">Membrane</keyword>
<dbReference type="InterPro" id="IPR036097">
    <property type="entry name" value="HisK_dim/P_sf"/>
</dbReference>
<evidence type="ECO:0000256" key="4">
    <source>
        <dbReference type="ARBA" id="ARBA00022553"/>
    </source>
</evidence>
<dbReference type="SMART" id="SM00388">
    <property type="entry name" value="HisKA"/>
    <property type="match status" value="1"/>
</dbReference>
<evidence type="ECO:0000256" key="2">
    <source>
        <dbReference type="ARBA" id="ARBA00004370"/>
    </source>
</evidence>
<comment type="caution">
    <text evidence="15">The sequence shown here is derived from an EMBL/GenBank/DDBJ whole genome shotgun (WGS) entry which is preliminary data.</text>
</comment>
<dbReference type="Pfam" id="PF00512">
    <property type="entry name" value="HisKA"/>
    <property type="match status" value="1"/>
</dbReference>
<name>A0A506UML8_9PROT</name>
<dbReference type="SMART" id="SM00387">
    <property type="entry name" value="HATPase_c"/>
    <property type="match status" value="1"/>
</dbReference>
<proteinExistence type="predicted"/>
<evidence type="ECO:0000256" key="7">
    <source>
        <dbReference type="ARBA" id="ARBA00022777"/>
    </source>
</evidence>
<keyword evidence="5" id="KW-0808">Transferase</keyword>
<evidence type="ECO:0000256" key="11">
    <source>
        <dbReference type="SAM" id="MobiDB-lite"/>
    </source>
</evidence>
<dbReference type="InterPro" id="IPR050428">
    <property type="entry name" value="TCS_sensor_his_kinase"/>
</dbReference>
<gene>
    <name evidence="15" type="ORF">E3202_06660</name>
</gene>
<evidence type="ECO:0000256" key="12">
    <source>
        <dbReference type="SAM" id="Phobius"/>
    </source>
</evidence>
<dbReference type="PANTHER" id="PTHR45436:SF5">
    <property type="entry name" value="SENSOR HISTIDINE KINASE TRCS"/>
    <property type="match status" value="1"/>
</dbReference>
<dbReference type="PANTHER" id="PTHR45436">
    <property type="entry name" value="SENSOR HISTIDINE KINASE YKOH"/>
    <property type="match status" value="1"/>
</dbReference>
<comment type="catalytic activity">
    <reaction evidence="1">
        <text>ATP + protein L-histidine = ADP + protein N-phospho-L-histidine.</text>
        <dbReference type="EC" id="2.7.13.3"/>
    </reaction>
</comment>
<dbReference type="InterPro" id="IPR025908">
    <property type="entry name" value="Sensor_TM1"/>
</dbReference>
<keyword evidence="4" id="KW-0597">Phosphoprotein</keyword>
<dbReference type="InterPro" id="IPR025919">
    <property type="entry name" value="Stimulus_sens_dom"/>
</dbReference>
<dbReference type="Pfam" id="PF13755">
    <property type="entry name" value="Sensor_TM1"/>
    <property type="match status" value="1"/>
</dbReference>
<protein>
    <recommendedName>
        <fullName evidence="3">histidine kinase</fullName>
        <ecNumber evidence="3">2.7.13.3</ecNumber>
    </recommendedName>
</protein>
<evidence type="ECO:0000313" key="15">
    <source>
        <dbReference type="EMBL" id="TPW34565.1"/>
    </source>
</evidence>